<keyword evidence="2" id="KW-1185">Reference proteome</keyword>
<dbReference type="AlphaFoldDB" id="A0A0B4GAP6"/>
<evidence type="ECO:0000313" key="2">
    <source>
        <dbReference type="Proteomes" id="UP000031192"/>
    </source>
</evidence>
<protein>
    <submittedName>
        <fullName evidence="1">Defensin domain protein</fullName>
    </submittedName>
</protein>
<organism evidence="1 2">
    <name type="scientific">Metarhizium guizhouense (strain ARSEF 977)</name>
    <dbReference type="NCBI Taxonomy" id="1276136"/>
    <lineage>
        <taxon>Eukaryota</taxon>
        <taxon>Fungi</taxon>
        <taxon>Dikarya</taxon>
        <taxon>Ascomycota</taxon>
        <taxon>Pezizomycotina</taxon>
        <taxon>Sordariomycetes</taxon>
        <taxon>Hypocreomycetidae</taxon>
        <taxon>Hypocreales</taxon>
        <taxon>Clavicipitaceae</taxon>
        <taxon>Metarhizium</taxon>
    </lineage>
</organism>
<sequence>MGQEKFNGEARFTAALEKFINTRDVERRATARNGETRSVKRVPKEGIVNEAAEGKVFETRSICCSFPDPVGGLCCDDHCSKIGKPGGQCTEQKGTK</sequence>
<evidence type="ECO:0000313" key="1">
    <source>
        <dbReference type="EMBL" id="KID83890.1"/>
    </source>
</evidence>
<gene>
    <name evidence="1" type="ORF">MGU_08862</name>
</gene>
<comment type="caution">
    <text evidence="1">The sequence shown here is derived from an EMBL/GenBank/DDBJ whole genome shotgun (WGS) entry which is preliminary data.</text>
</comment>
<dbReference type="Proteomes" id="UP000031192">
    <property type="component" value="Unassembled WGS sequence"/>
</dbReference>
<name>A0A0B4GAP6_METGA</name>
<reference evidence="1 2" key="1">
    <citation type="journal article" date="2014" name="Proc. Natl. Acad. Sci. U.S.A.">
        <title>Trajectory and genomic determinants of fungal-pathogen speciation and host adaptation.</title>
        <authorList>
            <person name="Hu X."/>
            <person name="Xiao G."/>
            <person name="Zheng P."/>
            <person name="Shang Y."/>
            <person name="Su Y."/>
            <person name="Zhang X."/>
            <person name="Liu X."/>
            <person name="Zhan S."/>
            <person name="St Leger R.J."/>
            <person name="Wang C."/>
        </authorList>
    </citation>
    <scope>NUCLEOTIDE SEQUENCE [LARGE SCALE GENOMIC DNA]</scope>
    <source>
        <strain evidence="1 2">ARSEF 977</strain>
    </source>
</reference>
<dbReference type="EMBL" id="AZNH01000051">
    <property type="protein sequence ID" value="KID83890.1"/>
    <property type="molecule type" value="Genomic_DNA"/>
</dbReference>
<accession>A0A0B4GAP6</accession>
<dbReference type="HOGENOM" id="CLU_2360173_0_0_1"/>
<proteinExistence type="predicted"/>